<dbReference type="GO" id="GO:0016740">
    <property type="term" value="F:transferase activity"/>
    <property type="evidence" value="ECO:0007669"/>
    <property type="project" value="UniProtKB-KW"/>
</dbReference>
<dbReference type="FunFam" id="3.40.50.720:FF:000357">
    <property type="entry name" value="Methionine adenosyltransferase 2 subunit beta"/>
    <property type="match status" value="1"/>
</dbReference>
<dbReference type="UniPathway" id="UPA00315">
    <property type="reaction ID" value="UER00080"/>
</dbReference>
<evidence type="ECO:0000313" key="3">
    <source>
        <dbReference type="Proteomes" id="UP000285405"/>
    </source>
</evidence>
<dbReference type="Proteomes" id="UP000285405">
    <property type="component" value="Unassembled WGS sequence"/>
</dbReference>
<dbReference type="InterPro" id="IPR029903">
    <property type="entry name" value="RmlD-like-bd"/>
</dbReference>
<dbReference type="AlphaFoldDB" id="A0A420IMH8"/>
<name>A0A420IMH8_9PEZI</name>
<dbReference type="CDD" id="cd05254">
    <property type="entry name" value="dTDP_HR_like_SDR_e"/>
    <property type="match status" value="1"/>
</dbReference>
<dbReference type="SUPFAM" id="SSF51735">
    <property type="entry name" value="NAD(P)-binding Rossmann-fold domains"/>
    <property type="match status" value="1"/>
</dbReference>
<reference evidence="2 3" key="1">
    <citation type="journal article" date="2018" name="BMC Genomics">
        <title>Comparative genome analyses reveal sequence features reflecting distinct modes of host-adaptation between dicot and monocot powdery mildew.</title>
        <authorList>
            <person name="Wu Y."/>
            <person name="Ma X."/>
            <person name="Pan Z."/>
            <person name="Kale S.D."/>
            <person name="Song Y."/>
            <person name="King H."/>
            <person name="Zhang Q."/>
            <person name="Presley C."/>
            <person name="Deng X."/>
            <person name="Wei C.I."/>
            <person name="Xiao S."/>
        </authorList>
    </citation>
    <scope>NUCLEOTIDE SEQUENCE [LARGE SCALE GENOMIC DNA]</scope>
    <source>
        <strain evidence="2">UCSC1</strain>
    </source>
</reference>
<protein>
    <submittedName>
        <fullName evidence="2">Methionine adenosyltransferase 2 subunit beta</fullName>
    </submittedName>
</protein>
<accession>A0A420IMH8</accession>
<organism evidence="2 3">
    <name type="scientific">Golovinomyces cichoracearum</name>
    <dbReference type="NCBI Taxonomy" id="62708"/>
    <lineage>
        <taxon>Eukaryota</taxon>
        <taxon>Fungi</taxon>
        <taxon>Dikarya</taxon>
        <taxon>Ascomycota</taxon>
        <taxon>Pezizomycotina</taxon>
        <taxon>Leotiomycetes</taxon>
        <taxon>Erysiphales</taxon>
        <taxon>Erysiphaceae</taxon>
        <taxon>Golovinomyces</taxon>
    </lineage>
</organism>
<dbReference type="GO" id="GO:0048269">
    <property type="term" value="C:methionine adenosyltransferase complex"/>
    <property type="evidence" value="ECO:0007669"/>
    <property type="project" value="TreeGrafter"/>
</dbReference>
<dbReference type="PANTHER" id="PTHR10491">
    <property type="entry name" value="DTDP-4-DEHYDRORHAMNOSE REDUCTASE"/>
    <property type="match status" value="1"/>
</dbReference>
<keyword evidence="2" id="KW-0808">Transferase</keyword>
<sequence>MRNTVLVTGATGLLGRQVVKAFERNNWDVTGCGFSRALPPIIKLDLTNEKEIAKAITLIKRPCVVVHCAANRFPEKCNNDKEGTYAINITSSFDLASICAANNILLIYISTDYVFSGKLGEAPYETDSKPEPSNFYGETKLKGEQVVQRAYESAGKYGSCVVLRVPVLYGSALTLKESAVNTLLDTLIQAQNSIIQVQMDDWSIRYPTNTEDVARVCYDVARKYLSTSDKGTLPTVLQFTSEDRYTKYEICKIFAGISKLSLDNLKPKSTEDDSNDGVQRPYDCHLSTKKLKDLGIDVHTVNFTDWWRRETRDGLREMINKSPTS</sequence>
<dbReference type="GO" id="GO:0006556">
    <property type="term" value="P:S-adenosylmethionine biosynthetic process"/>
    <property type="evidence" value="ECO:0007669"/>
    <property type="project" value="UniProtKB-UniPathway"/>
</dbReference>
<dbReference type="GO" id="GO:0048270">
    <property type="term" value="F:methionine adenosyltransferase regulator activity"/>
    <property type="evidence" value="ECO:0007669"/>
    <property type="project" value="TreeGrafter"/>
</dbReference>
<dbReference type="Gene3D" id="3.40.50.720">
    <property type="entry name" value="NAD(P)-binding Rossmann-like Domain"/>
    <property type="match status" value="1"/>
</dbReference>
<dbReference type="OrthoDB" id="6235964at2759"/>
<evidence type="ECO:0000313" key="2">
    <source>
        <dbReference type="EMBL" id="RKF75758.1"/>
    </source>
</evidence>
<proteinExistence type="predicted"/>
<dbReference type="InterPro" id="IPR036291">
    <property type="entry name" value="NAD(P)-bd_dom_sf"/>
</dbReference>
<gene>
    <name evidence="2" type="ORF">GcC1_076003</name>
</gene>
<comment type="caution">
    <text evidence="2">The sequence shown here is derived from an EMBL/GenBank/DDBJ whole genome shotgun (WGS) entry which is preliminary data.</text>
</comment>
<dbReference type="InterPro" id="IPR005913">
    <property type="entry name" value="dTDP_dehydrorham_reduct"/>
</dbReference>
<feature type="domain" description="RmlD-like substrate binding" evidence="1">
    <location>
        <begin position="4"/>
        <end position="296"/>
    </location>
</feature>
<dbReference type="Pfam" id="PF04321">
    <property type="entry name" value="RmlD_sub_bind"/>
    <property type="match status" value="1"/>
</dbReference>
<dbReference type="PANTHER" id="PTHR10491:SF4">
    <property type="entry name" value="METHIONINE ADENOSYLTRANSFERASE 2 SUBUNIT BETA"/>
    <property type="match status" value="1"/>
</dbReference>
<dbReference type="EMBL" id="MCBR01007648">
    <property type="protein sequence ID" value="RKF75758.1"/>
    <property type="molecule type" value="Genomic_DNA"/>
</dbReference>
<evidence type="ECO:0000259" key="1">
    <source>
        <dbReference type="Pfam" id="PF04321"/>
    </source>
</evidence>